<feature type="transmembrane region" description="Helical" evidence="1">
    <location>
        <begin position="12"/>
        <end position="32"/>
    </location>
</feature>
<keyword evidence="3" id="KW-1185">Reference proteome</keyword>
<protein>
    <submittedName>
        <fullName evidence="2">Uncharacterized protein</fullName>
    </submittedName>
</protein>
<keyword evidence="1" id="KW-1133">Transmembrane helix</keyword>
<evidence type="ECO:0000313" key="3">
    <source>
        <dbReference type="Proteomes" id="UP000256542"/>
    </source>
</evidence>
<evidence type="ECO:0000313" key="2">
    <source>
        <dbReference type="EMBL" id="REG85631.1"/>
    </source>
</evidence>
<accession>A0A3E0DRA7</accession>
<name>A0A3E0DRA7_9GAMM</name>
<dbReference type="Proteomes" id="UP000256542">
    <property type="component" value="Unassembled WGS sequence"/>
</dbReference>
<keyword evidence="1" id="KW-0812">Transmembrane</keyword>
<evidence type="ECO:0000256" key="1">
    <source>
        <dbReference type="SAM" id="Phobius"/>
    </source>
</evidence>
<reference evidence="2 3" key="1">
    <citation type="submission" date="2018-08" db="EMBL/GenBank/DDBJ databases">
        <title>Genomic Encyclopedia of Type Strains, Phase III (KMG-III): the genomes of soil and plant-associated and newly described type strains.</title>
        <authorList>
            <person name="Whitman W."/>
        </authorList>
    </citation>
    <scope>NUCLEOTIDE SEQUENCE [LARGE SCALE GENOMIC DNA]</scope>
    <source>
        <strain evidence="2 3">CECT 7375</strain>
    </source>
</reference>
<keyword evidence="1" id="KW-0472">Membrane</keyword>
<organism evidence="2 3">
    <name type="scientific">Marinomonas pollencensis</name>
    <dbReference type="NCBI Taxonomy" id="491954"/>
    <lineage>
        <taxon>Bacteria</taxon>
        <taxon>Pseudomonadati</taxon>
        <taxon>Pseudomonadota</taxon>
        <taxon>Gammaproteobacteria</taxon>
        <taxon>Oceanospirillales</taxon>
        <taxon>Oceanospirillaceae</taxon>
        <taxon>Marinomonas</taxon>
    </lineage>
</organism>
<dbReference type="RefSeq" id="WP_181903033.1">
    <property type="nucleotide sequence ID" value="NZ_QUNG01000002.1"/>
</dbReference>
<gene>
    <name evidence="2" type="ORF">DFP81_102164</name>
</gene>
<dbReference type="EMBL" id="QUNG01000002">
    <property type="protein sequence ID" value="REG85631.1"/>
    <property type="molecule type" value="Genomic_DNA"/>
</dbReference>
<proteinExistence type="predicted"/>
<dbReference type="AlphaFoldDB" id="A0A3E0DRA7"/>
<sequence>MKVDFRQVNFALWLAFMTSSFIPFILDFAYLVDLERLGCQLKFLIARLVSRLY</sequence>
<comment type="caution">
    <text evidence="2">The sequence shown here is derived from an EMBL/GenBank/DDBJ whole genome shotgun (WGS) entry which is preliminary data.</text>
</comment>